<dbReference type="GO" id="GO:0003676">
    <property type="term" value="F:nucleic acid binding"/>
    <property type="evidence" value="ECO:0007669"/>
    <property type="project" value="InterPro"/>
</dbReference>
<feature type="region of interest" description="Disordered" evidence="1">
    <location>
        <begin position="1"/>
        <end position="28"/>
    </location>
</feature>
<proteinExistence type="predicted"/>
<dbReference type="STRING" id="10195.A0A3M7R5S4"/>
<feature type="domain" description="AAA-ATPase-like" evidence="2">
    <location>
        <begin position="38"/>
        <end position="294"/>
    </location>
</feature>
<dbReference type="PANTHER" id="PTHR34825:SF1">
    <property type="entry name" value="AAA-ATPASE-LIKE DOMAIN-CONTAINING PROTEIN"/>
    <property type="match status" value="1"/>
</dbReference>
<dbReference type="Gene3D" id="3.40.1350.10">
    <property type="match status" value="1"/>
</dbReference>
<dbReference type="InterPro" id="IPR011856">
    <property type="entry name" value="tRNA_endonuc-like_dom_sf"/>
</dbReference>
<evidence type="ECO:0000256" key="1">
    <source>
        <dbReference type="SAM" id="MobiDB-lite"/>
    </source>
</evidence>
<dbReference type="PANTHER" id="PTHR34825">
    <property type="entry name" value="CONSERVED PROTEIN, WITH A WEAK D-GALACTARATE DEHYDRATASE/ALTRONATE HYDROLASE DOMAIN"/>
    <property type="match status" value="1"/>
</dbReference>
<gene>
    <name evidence="3" type="ORF">BpHYR1_022895</name>
</gene>
<protein>
    <submittedName>
        <fullName evidence="3">ATPase AAA</fullName>
    </submittedName>
</protein>
<evidence type="ECO:0000259" key="2">
    <source>
        <dbReference type="Pfam" id="PF09820"/>
    </source>
</evidence>
<dbReference type="EMBL" id="REGN01004179">
    <property type="protein sequence ID" value="RNA18734.1"/>
    <property type="molecule type" value="Genomic_DNA"/>
</dbReference>
<organism evidence="3 4">
    <name type="scientific">Brachionus plicatilis</name>
    <name type="common">Marine rotifer</name>
    <name type="synonym">Brachionus muelleri</name>
    <dbReference type="NCBI Taxonomy" id="10195"/>
    <lineage>
        <taxon>Eukaryota</taxon>
        <taxon>Metazoa</taxon>
        <taxon>Spiralia</taxon>
        <taxon>Gnathifera</taxon>
        <taxon>Rotifera</taxon>
        <taxon>Eurotatoria</taxon>
        <taxon>Monogononta</taxon>
        <taxon>Pseudotrocha</taxon>
        <taxon>Ploima</taxon>
        <taxon>Brachionidae</taxon>
        <taxon>Brachionus</taxon>
    </lineage>
</organism>
<name>A0A3M7R5S4_BRAPC</name>
<reference evidence="3 4" key="1">
    <citation type="journal article" date="2018" name="Sci. Rep.">
        <title>Genomic signatures of local adaptation to the degree of environmental predictability in rotifers.</title>
        <authorList>
            <person name="Franch-Gras L."/>
            <person name="Hahn C."/>
            <person name="Garcia-Roger E.M."/>
            <person name="Carmona M.J."/>
            <person name="Serra M."/>
            <person name="Gomez A."/>
        </authorList>
    </citation>
    <scope>NUCLEOTIDE SEQUENCE [LARGE SCALE GENOMIC DNA]</scope>
    <source>
        <strain evidence="3">HYR1</strain>
    </source>
</reference>
<dbReference type="InterPro" id="IPR018631">
    <property type="entry name" value="AAA-ATPase-like_dom"/>
</dbReference>
<dbReference type="OrthoDB" id="10057079at2759"/>
<comment type="caution">
    <text evidence="3">The sequence shown here is derived from an EMBL/GenBank/DDBJ whole genome shotgun (WGS) entry which is preliminary data.</text>
</comment>
<keyword evidence="4" id="KW-1185">Reference proteome</keyword>
<sequence>MFSPPTTSKRPHTKSPDSGSTLSSPGRKKVFTEPKTAIGVNTFKKLVEESTIFIDKSLFIREFIENPAEVLLITCPRRWGKSINMDMIETFLEIEVDQEGKKYSDKTKTRNYKLFQGTSTIENLEAPLNIAQDKDFKNKYDQYQGEYPVISIDFKNAKGTSCQEHEYMIDILDNISMNNKLTRSQKKKAAESLTKFERLYENDGQEATDIDVQNSLHFLSELLHTHFCKKAYILIDEYDTPINNILQSDQFTGKDLDSILMLLRTMMGTTFKGNEHLAKGLITGVFRLAKSSLFSDLNNIVEYNFLNNHFARYYGFTEDDIKYLFNEYKIAEEDQQKAQSWYDGYRFNIDKTLKIFNPWAIVNFLSTRVIRNYWEESGNIDFIKKLFKIDAIKAKVQSLLGQEDTEVQLEDLKFSKDNFITLKELLNAGDNYKIEEPTVDLFFSYIFAAGYLTISEKQKYESTVSIKLPNQEVKSELEKKLVSFYKHIYNIDPQLFKDATDVLSVLLNDFDQDTNTLKNTLEKLFSAFPKFINIKQDIEAAGVHGNEDIVHSAINYVALQIKCLSKFGTEVWYKKQTRADIMLINNKAKLGMIIELKYDGSADEALSQAKKYLHLFKEYHDIKSIKSLGINVSKDKKVEIKSSVENLFSITV</sequence>
<accession>A0A3M7R5S4</accession>
<dbReference type="Pfam" id="PF09820">
    <property type="entry name" value="AAA-ATPase_like"/>
    <property type="match status" value="1"/>
</dbReference>
<dbReference type="Proteomes" id="UP000276133">
    <property type="component" value="Unassembled WGS sequence"/>
</dbReference>
<evidence type="ECO:0000313" key="3">
    <source>
        <dbReference type="EMBL" id="RNA18734.1"/>
    </source>
</evidence>
<evidence type="ECO:0000313" key="4">
    <source>
        <dbReference type="Proteomes" id="UP000276133"/>
    </source>
</evidence>
<dbReference type="AlphaFoldDB" id="A0A3M7R5S4"/>